<accession>W4LHX7</accession>
<feature type="transmembrane region" description="Helical" evidence="1">
    <location>
        <begin position="391"/>
        <end position="417"/>
    </location>
</feature>
<feature type="transmembrane region" description="Helical" evidence="1">
    <location>
        <begin position="364"/>
        <end position="385"/>
    </location>
</feature>
<evidence type="ECO:0000313" key="3">
    <source>
        <dbReference type="EMBL" id="ETW97587.1"/>
    </source>
</evidence>
<dbReference type="InterPro" id="IPR050834">
    <property type="entry name" value="Glycosyltransf_2"/>
</dbReference>
<dbReference type="InterPro" id="IPR001173">
    <property type="entry name" value="Glyco_trans_2-like"/>
</dbReference>
<evidence type="ECO:0000256" key="1">
    <source>
        <dbReference type="SAM" id="Phobius"/>
    </source>
</evidence>
<keyword evidence="1" id="KW-0472">Membrane</keyword>
<keyword evidence="4" id="KW-1185">Reference proteome</keyword>
<protein>
    <recommendedName>
        <fullName evidence="2">Glycosyltransferase 2-like domain-containing protein</fullName>
    </recommendedName>
</protein>
<name>W4LHX7_ENTF1</name>
<comment type="caution">
    <text evidence="3">The sequence shown here is derived from an EMBL/GenBank/DDBJ whole genome shotgun (WGS) entry which is preliminary data.</text>
</comment>
<dbReference type="Gene3D" id="3.90.550.10">
    <property type="entry name" value="Spore Coat Polysaccharide Biosynthesis Protein SpsA, Chain A"/>
    <property type="match status" value="1"/>
</dbReference>
<dbReference type="Pfam" id="PF00535">
    <property type="entry name" value="Glycos_transf_2"/>
    <property type="match status" value="1"/>
</dbReference>
<organism evidence="3 4">
    <name type="scientific">Entotheonella factor</name>
    <dbReference type="NCBI Taxonomy" id="1429438"/>
    <lineage>
        <taxon>Bacteria</taxon>
        <taxon>Pseudomonadati</taxon>
        <taxon>Nitrospinota/Tectimicrobiota group</taxon>
        <taxon>Candidatus Tectimicrobiota</taxon>
        <taxon>Candidatus Entotheonellia</taxon>
        <taxon>Candidatus Entotheonellales</taxon>
        <taxon>Candidatus Entotheonellaceae</taxon>
        <taxon>Candidatus Entotheonella</taxon>
    </lineage>
</organism>
<dbReference type="HOGENOM" id="CLU_493945_0_0_7"/>
<sequence length="552" mass="61627">MAPRSASGNRLEVEGLITYVNDPTAESVNLPFHDFVCCKIDLEAPKDFEPYLARLHHLAGDQPLVMEKPLNTEITEMPWPRVSVVVCSQNGARTIRDTLEGLSRLDYPAYEVIIVDDGSTDDTVSIVGTYGFRLISTGNRGLSNARNTGLQAAQGEIVAYIDDDAYPDPHWLTHLATTFLHTSHVGVGGPHLTPDNNGWMADCVANAPGGPVHVLLGDRGAEHISGSNMAFRKSTLQSIGGFDPRYRATGEDVDVCWRLQQRGWTLGFQTSAVVWHHRYHSVRAYWNQQKAYGCAEVLLEEKWPLTYREFGHWAWAGRLDGQGLARAINARQEDIHKGRWGRALFQRFYEPAPNVLCILPLMPAWYLLAGALAVLAALSLLWSPLLYSLPLLALAIGIPLGQAALSANAAVFTSAPLSRMARLKCRLLTACLHVLQPIARSYGRLIPRSTRWRGYQQLGLLRPRTISLWREAWQDHLDHRQALETVLRDAALFVQPGDDCHRWDLEVRGGLFGKARTRMNLVAHEVDKPIMSFRVWPVWSAYSLVFGLVSGH</sequence>
<feature type="non-terminal residue" evidence="3">
    <location>
        <position position="552"/>
    </location>
</feature>
<dbReference type="InterPro" id="IPR029044">
    <property type="entry name" value="Nucleotide-diphossugar_trans"/>
</dbReference>
<reference evidence="3 4" key="1">
    <citation type="journal article" date="2014" name="Nature">
        <title>An environmental bacterial taxon with a large and distinct metabolic repertoire.</title>
        <authorList>
            <person name="Wilson M.C."/>
            <person name="Mori T."/>
            <person name="Ruckert C."/>
            <person name="Uria A.R."/>
            <person name="Helf M.J."/>
            <person name="Takada K."/>
            <person name="Gernert C."/>
            <person name="Steffens U.A."/>
            <person name="Heycke N."/>
            <person name="Schmitt S."/>
            <person name="Rinke C."/>
            <person name="Helfrich E.J."/>
            <person name="Brachmann A.O."/>
            <person name="Gurgui C."/>
            <person name="Wakimoto T."/>
            <person name="Kracht M."/>
            <person name="Crusemann M."/>
            <person name="Hentschel U."/>
            <person name="Abe I."/>
            <person name="Matsunaga S."/>
            <person name="Kalinowski J."/>
            <person name="Takeyama H."/>
            <person name="Piel J."/>
        </authorList>
    </citation>
    <scope>NUCLEOTIDE SEQUENCE [LARGE SCALE GENOMIC DNA]</scope>
    <source>
        <strain evidence="4">TSY1</strain>
    </source>
</reference>
<dbReference type="PANTHER" id="PTHR43685">
    <property type="entry name" value="GLYCOSYLTRANSFERASE"/>
    <property type="match status" value="1"/>
</dbReference>
<feature type="domain" description="Glycosyltransferase 2-like" evidence="2">
    <location>
        <begin position="83"/>
        <end position="236"/>
    </location>
</feature>
<proteinExistence type="predicted"/>
<dbReference type="AlphaFoldDB" id="W4LHX7"/>
<keyword evidence="1" id="KW-1133">Transmembrane helix</keyword>
<dbReference type="PANTHER" id="PTHR43685:SF3">
    <property type="entry name" value="SLR2126 PROTEIN"/>
    <property type="match status" value="1"/>
</dbReference>
<evidence type="ECO:0000313" key="4">
    <source>
        <dbReference type="Proteomes" id="UP000019141"/>
    </source>
</evidence>
<dbReference type="EMBL" id="AZHW01000644">
    <property type="protein sequence ID" value="ETW97587.1"/>
    <property type="molecule type" value="Genomic_DNA"/>
</dbReference>
<evidence type="ECO:0000259" key="2">
    <source>
        <dbReference type="Pfam" id="PF00535"/>
    </source>
</evidence>
<keyword evidence="1" id="KW-0812">Transmembrane</keyword>
<dbReference type="Proteomes" id="UP000019141">
    <property type="component" value="Unassembled WGS sequence"/>
</dbReference>
<dbReference type="SUPFAM" id="SSF53448">
    <property type="entry name" value="Nucleotide-diphospho-sugar transferases"/>
    <property type="match status" value="1"/>
</dbReference>
<gene>
    <name evidence="3" type="ORF">ETSY1_22045</name>
</gene>